<dbReference type="RefSeq" id="WP_112378925.1">
    <property type="nucleotide sequence ID" value="NZ_CP030104.1"/>
</dbReference>
<reference evidence="1 2" key="1">
    <citation type="submission" date="2018-06" db="EMBL/GenBank/DDBJ databases">
        <title>Spongiibacterium sp. HME9304 Genome sequencing and assembly.</title>
        <authorList>
            <person name="Kang H."/>
            <person name="Kim H."/>
            <person name="Joh K."/>
        </authorList>
    </citation>
    <scope>NUCLEOTIDE SEQUENCE [LARGE SCALE GENOMIC DNA]</scope>
    <source>
        <strain evidence="1 2">HME9304</strain>
    </source>
</reference>
<name>A0A2Z4LUG2_9FLAO</name>
<protein>
    <recommendedName>
        <fullName evidence="3">Adhesin domain-containing protein</fullName>
    </recommendedName>
</protein>
<dbReference type="KEGG" id="spon:HME9304_02566"/>
<evidence type="ECO:0008006" key="3">
    <source>
        <dbReference type="Google" id="ProtNLM"/>
    </source>
</evidence>
<sequence length="364" mass="40980">MMIMDTRYKIVLWIAVVLLFFKMGTAQEKISKTIEKTLPLTNAGELRLENKYGDINVNGWNRNEVSISIKITVNHRKKENAKDLLGRINTKIKSSSGFASIVSEISNKNTGWLADLFNKANPIDFDRSRVQIDYQVYLPSKAKLKVTNRFGDVVIEDWSGPLNLLLEHGDLWVSDNLGKADITMKYGKLRARNINYASIYLKNGELDMIDSKSLRLNTDGSNMRLNAVSSLEIYSNKDDIFLEEVGTVYGSLKFSKLEAQRLIRNVDLNLKITDFRIAEILESAAEIVLEQESSDINLNVAGFSHRFSATLEQGVVRLPKSFENVNSNMLDKSSKLREIEATYGNGKKGSITITGVKGIVTLRE</sequence>
<organism evidence="1 2">
    <name type="scientific">Flagellimonas maritima</name>
    <dbReference type="NCBI Taxonomy" id="1383885"/>
    <lineage>
        <taxon>Bacteria</taxon>
        <taxon>Pseudomonadati</taxon>
        <taxon>Bacteroidota</taxon>
        <taxon>Flavobacteriia</taxon>
        <taxon>Flavobacteriales</taxon>
        <taxon>Flavobacteriaceae</taxon>
        <taxon>Flagellimonas</taxon>
    </lineage>
</organism>
<dbReference type="EMBL" id="CP030104">
    <property type="protein sequence ID" value="AWX45545.1"/>
    <property type="molecule type" value="Genomic_DNA"/>
</dbReference>
<dbReference type="AlphaFoldDB" id="A0A2Z4LUG2"/>
<accession>A0A2Z4LUG2</accession>
<dbReference type="Proteomes" id="UP000248536">
    <property type="component" value="Chromosome"/>
</dbReference>
<gene>
    <name evidence="1" type="ORF">HME9304_02566</name>
</gene>
<keyword evidence="2" id="KW-1185">Reference proteome</keyword>
<dbReference type="OrthoDB" id="1117657at2"/>
<proteinExistence type="predicted"/>
<evidence type="ECO:0000313" key="1">
    <source>
        <dbReference type="EMBL" id="AWX45545.1"/>
    </source>
</evidence>
<evidence type="ECO:0000313" key="2">
    <source>
        <dbReference type="Proteomes" id="UP000248536"/>
    </source>
</evidence>